<comment type="PTM">
    <text evidence="11">Cleaved by autocatalysis into a large and a small subunit.</text>
</comment>
<comment type="similarity">
    <text evidence="3 11">Belongs to the gamma-glutamyltransferase family.</text>
</comment>
<dbReference type="eggNOG" id="COG0405">
    <property type="taxonomic scope" value="Bacteria"/>
</dbReference>
<keyword evidence="6 11" id="KW-0865">Zymogen</keyword>
<accession>H6L9C3</accession>
<dbReference type="InterPro" id="IPR029055">
    <property type="entry name" value="Ntn_hydrolases_N"/>
</dbReference>
<dbReference type="InterPro" id="IPR000101">
    <property type="entry name" value="GGT_peptidase"/>
</dbReference>
<feature type="binding site" evidence="10">
    <location>
        <position position="413"/>
    </location>
    <ligand>
        <name>L-glutamate</name>
        <dbReference type="ChEBI" id="CHEBI:29985"/>
    </ligand>
</feature>
<dbReference type="Proteomes" id="UP000007519">
    <property type="component" value="Chromosome"/>
</dbReference>
<evidence type="ECO:0000256" key="7">
    <source>
        <dbReference type="ARBA" id="ARBA00023315"/>
    </source>
</evidence>
<comment type="subunit">
    <text evidence="11">This enzyme consists of two polypeptide chains, which are synthesized in precursor form from a single polypeptide.</text>
</comment>
<comment type="catalytic activity">
    <reaction evidence="2 11">
        <text>glutathione + H2O = L-cysteinylglycine + L-glutamate</text>
        <dbReference type="Rhea" id="RHEA:28807"/>
        <dbReference type="ChEBI" id="CHEBI:15377"/>
        <dbReference type="ChEBI" id="CHEBI:29985"/>
        <dbReference type="ChEBI" id="CHEBI:57925"/>
        <dbReference type="ChEBI" id="CHEBI:61694"/>
        <dbReference type="EC" id="3.4.19.13"/>
    </reaction>
</comment>
<dbReference type="STRING" id="984262.SGRA_1560"/>
<evidence type="ECO:0000256" key="4">
    <source>
        <dbReference type="ARBA" id="ARBA00022679"/>
    </source>
</evidence>
<evidence type="ECO:0000313" key="13">
    <source>
        <dbReference type="Proteomes" id="UP000007519"/>
    </source>
</evidence>
<keyword evidence="4 11" id="KW-0808">Transferase</keyword>
<comment type="pathway">
    <text evidence="11">Sulfur metabolism; glutathione metabolism.</text>
</comment>
<dbReference type="InterPro" id="IPR043137">
    <property type="entry name" value="GGT_ssub_C"/>
</dbReference>
<feature type="active site" description="Nucleophile" evidence="9">
    <location>
        <position position="371"/>
    </location>
</feature>
<dbReference type="RefSeq" id="WP_015691931.1">
    <property type="nucleotide sequence ID" value="NC_016940.1"/>
</dbReference>
<evidence type="ECO:0000256" key="2">
    <source>
        <dbReference type="ARBA" id="ARBA00001089"/>
    </source>
</evidence>
<dbReference type="AlphaFoldDB" id="H6L9C3"/>
<dbReference type="HOGENOM" id="CLU_014813_0_3_10"/>
<dbReference type="GO" id="GO:0036374">
    <property type="term" value="F:glutathione hydrolase activity"/>
    <property type="evidence" value="ECO:0007669"/>
    <property type="project" value="UniProtKB-UniRule"/>
</dbReference>
<keyword evidence="7 11" id="KW-0012">Acyltransferase</keyword>
<dbReference type="SUPFAM" id="SSF56235">
    <property type="entry name" value="N-terminal nucleophile aminohydrolases (Ntn hydrolases)"/>
    <property type="match status" value="1"/>
</dbReference>
<dbReference type="PRINTS" id="PR01210">
    <property type="entry name" value="GGTRANSPTASE"/>
</dbReference>
<dbReference type="InterPro" id="IPR043138">
    <property type="entry name" value="GGT_lsub"/>
</dbReference>
<evidence type="ECO:0000256" key="3">
    <source>
        <dbReference type="ARBA" id="ARBA00009381"/>
    </source>
</evidence>
<dbReference type="Gene3D" id="1.10.246.130">
    <property type="match status" value="1"/>
</dbReference>
<dbReference type="EC" id="3.4.19.13" evidence="11"/>
<dbReference type="OrthoDB" id="9781342at2"/>
<dbReference type="MEROPS" id="T03.001"/>
<evidence type="ECO:0000256" key="5">
    <source>
        <dbReference type="ARBA" id="ARBA00022801"/>
    </source>
</evidence>
<sequence>MRYLAYFLLLCAFFSCQNSYQEFKQLEGEKAMLVSAHPIASLAGKKVLKAGGNAIDAAVAVHFMLAVVYPEAGNIGGGGFMIFRPAQGPVQSLDFRETAPALAYRDMYLDSLGQANDSLSRLGALSVGVPGSVAGLFEAHQKYGKLPWAKLIAPAIEVAEKGYILSASAAKRLNEKLPEMRKVNRYQMPFMQKESWAAGDRIVQKELAQTLKRIQKEGRDGFYKGETAALFLAEMQAAGGLIQAEDLDNYQPKWRSPIQFNYKNKYTVYSMPPPSSGGIALAQLLQMVEDYPLKQMGFQSTRAVHLMVEAERRVYSDRAKHLGDTDFYPVPIEALTDKAYAKNRMRSFSYQKASPSQEIQAGQPKKVAEETTHYSIVDEAGNAVSITTTLNGNFGSKLMVQGAGFFLNNEMDDFSAKPGHPNMFGLLGSQANAIAPKKRMLSSMTPTIVDKDGELFMVLGSPGGSTIITSVFQVLLNVIEFEQDLPSAVQAPRFHHQWLPDQIYIEEGAIPESEQQQLKKMGHQFKLREPIGRVDAIIRLPNGKWQGAADQRGNDSTAGY</sequence>
<feature type="binding site" evidence="10">
    <location>
        <position position="96"/>
    </location>
    <ligand>
        <name>L-glutamate</name>
        <dbReference type="ChEBI" id="CHEBI:29985"/>
    </ligand>
</feature>
<dbReference type="GO" id="GO:0103068">
    <property type="term" value="F:leukotriene C4 gamma-glutamyl transferase activity"/>
    <property type="evidence" value="ECO:0007669"/>
    <property type="project" value="UniProtKB-EC"/>
</dbReference>
<dbReference type="PANTHER" id="PTHR43199">
    <property type="entry name" value="GLUTATHIONE HYDROLASE"/>
    <property type="match status" value="1"/>
</dbReference>
<dbReference type="UniPathway" id="UPA00204"/>
<evidence type="ECO:0000256" key="11">
    <source>
        <dbReference type="RuleBase" id="RU368036"/>
    </source>
</evidence>
<dbReference type="Pfam" id="PF01019">
    <property type="entry name" value="G_glu_transpept"/>
    <property type="match status" value="1"/>
</dbReference>
<dbReference type="InterPro" id="IPR051792">
    <property type="entry name" value="GGT_bact"/>
</dbReference>
<dbReference type="EMBL" id="CP002831">
    <property type="protein sequence ID" value="AFC24295.1"/>
    <property type="molecule type" value="Genomic_DNA"/>
</dbReference>
<protein>
    <recommendedName>
        <fullName evidence="11">Glutathione hydrolase proenzyme</fullName>
        <ecNumber evidence="11">2.3.2.2</ecNumber>
        <ecNumber evidence="11">3.4.19.13</ecNumber>
    </recommendedName>
    <component>
        <recommendedName>
            <fullName evidence="11">Glutathione hydrolase large chain</fullName>
        </recommendedName>
    </component>
    <component>
        <recommendedName>
            <fullName evidence="11">Glutathione hydrolase small chain</fullName>
        </recommendedName>
    </component>
</protein>
<dbReference type="PROSITE" id="PS00462">
    <property type="entry name" value="G_GLU_TRANSPEPTIDASE"/>
    <property type="match status" value="1"/>
</dbReference>
<reference evidence="12 13" key="1">
    <citation type="journal article" date="2012" name="Stand. Genomic Sci.">
        <title>Complete genome sequencing and analysis of Saprospira grandis str. Lewin, a predatory marine bacterium.</title>
        <authorList>
            <person name="Saw J.H."/>
            <person name="Yuryev A."/>
            <person name="Kanbe M."/>
            <person name="Hou S."/>
            <person name="Young A.G."/>
            <person name="Aizawa S."/>
            <person name="Alam M."/>
        </authorList>
    </citation>
    <scope>NUCLEOTIDE SEQUENCE [LARGE SCALE GENOMIC DNA]</scope>
    <source>
        <strain evidence="12 13">Lewin</strain>
    </source>
</reference>
<dbReference type="Gene3D" id="3.60.20.40">
    <property type="match status" value="1"/>
</dbReference>
<comment type="catalytic activity">
    <reaction evidence="1 11">
        <text>an S-substituted glutathione + H2O = an S-substituted L-cysteinylglycine + L-glutamate</text>
        <dbReference type="Rhea" id="RHEA:59468"/>
        <dbReference type="ChEBI" id="CHEBI:15377"/>
        <dbReference type="ChEBI" id="CHEBI:29985"/>
        <dbReference type="ChEBI" id="CHEBI:90779"/>
        <dbReference type="ChEBI" id="CHEBI:143103"/>
        <dbReference type="EC" id="3.4.19.13"/>
    </reaction>
</comment>
<evidence type="ECO:0000256" key="6">
    <source>
        <dbReference type="ARBA" id="ARBA00023145"/>
    </source>
</evidence>
<dbReference type="GO" id="GO:0006751">
    <property type="term" value="P:glutathione catabolic process"/>
    <property type="evidence" value="ECO:0007669"/>
    <property type="project" value="UniProtKB-UniRule"/>
</dbReference>
<name>H6L9C3_SAPGL</name>
<keyword evidence="11" id="KW-0317">Glutathione biosynthesis</keyword>
<dbReference type="InterPro" id="IPR055262">
    <property type="entry name" value="GGT_CS"/>
</dbReference>
<evidence type="ECO:0000256" key="9">
    <source>
        <dbReference type="PIRSR" id="PIRSR600101-1"/>
    </source>
</evidence>
<keyword evidence="5 11" id="KW-0378">Hydrolase</keyword>
<comment type="catalytic activity">
    <reaction evidence="8 11">
        <text>an N-terminal (5-L-glutamyl)-[peptide] + an alpha-amino acid = 5-L-glutamyl amino acid + an N-terminal L-alpha-aminoacyl-[peptide]</text>
        <dbReference type="Rhea" id="RHEA:23904"/>
        <dbReference type="Rhea" id="RHEA-COMP:9780"/>
        <dbReference type="Rhea" id="RHEA-COMP:9795"/>
        <dbReference type="ChEBI" id="CHEBI:77644"/>
        <dbReference type="ChEBI" id="CHEBI:78597"/>
        <dbReference type="ChEBI" id="CHEBI:78599"/>
        <dbReference type="ChEBI" id="CHEBI:78608"/>
        <dbReference type="EC" id="2.3.2.2"/>
    </reaction>
</comment>
<organism evidence="12 13">
    <name type="scientific">Saprospira grandis (strain Lewin)</name>
    <dbReference type="NCBI Taxonomy" id="984262"/>
    <lineage>
        <taxon>Bacteria</taxon>
        <taxon>Pseudomonadati</taxon>
        <taxon>Bacteroidota</taxon>
        <taxon>Saprospiria</taxon>
        <taxon>Saprospirales</taxon>
        <taxon>Saprospiraceae</taxon>
        <taxon>Saprospira</taxon>
    </lineage>
</organism>
<evidence type="ECO:0000313" key="12">
    <source>
        <dbReference type="EMBL" id="AFC24295.1"/>
    </source>
</evidence>
<dbReference type="EC" id="2.3.2.2" evidence="11"/>
<dbReference type="KEGG" id="sgn:SGRA_1560"/>
<evidence type="ECO:0000256" key="10">
    <source>
        <dbReference type="PIRSR" id="PIRSR600101-2"/>
    </source>
</evidence>
<evidence type="ECO:0000256" key="1">
    <source>
        <dbReference type="ARBA" id="ARBA00001049"/>
    </source>
</evidence>
<keyword evidence="13" id="KW-1185">Reference proteome</keyword>
<feature type="binding site" evidence="10">
    <location>
        <begin position="442"/>
        <end position="443"/>
    </location>
    <ligand>
        <name>L-glutamate</name>
        <dbReference type="ChEBI" id="CHEBI:29985"/>
    </ligand>
</feature>
<dbReference type="GO" id="GO:0006750">
    <property type="term" value="P:glutathione biosynthetic process"/>
    <property type="evidence" value="ECO:0007669"/>
    <property type="project" value="UniProtKB-KW"/>
</dbReference>
<proteinExistence type="inferred from homology"/>
<feature type="binding site" evidence="10">
    <location>
        <position position="464"/>
    </location>
    <ligand>
        <name>L-glutamate</name>
        <dbReference type="ChEBI" id="CHEBI:29985"/>
    </ligand>
</feature>
<dbReference type="PROSITE" id="PS51257">
    <property type="entry name" value="PROKAR_LIPOPROTEIN"/>
    <property type="match status" value="1"/>
</dbReference>
<evidence type="ECO:0000256" key="8">
    <source>
        <dbReference type="ARBA" id="ARBA00047417"/>
    </source>
</evidence>
<dbReference type="PANTHER" id="PTHR43199:SF1">
    <property type="entry name" value="GLUTATHIONE HYDROLASE PROENZYME"/>
    <property type="match status" value="1"/>
</dbReference>
<gene>
    <name evidence="12" type="primary">ggt</name>
    <name evidence="12" type="ordered locus">SGRA_1560</name>
</gene>
<dbReference type="NCBIfam" id="TIGR00066">
    <property type="entry name" value="g_glut_trans"/>
    <property type="match status" value="1"/>
</dbReference>
<feature type="binding site" evidence="10">
    <location>
        <begin position="389"/>
        <end position="391"/>
    </location>
    <ligand>
        <name>L-glutamate</name>
        <dbReference type="ChEBI" id="CHEBI:29985"/>
    </ligand>
</feature>